<dbReference type="EMBL" id="MXAN01000057">
    <property type="protein sequence ID" value="OPH35805.1"/>
    <property type="molecule type" value="Genomic_DNA"/>
</dbReference>
<gene>
    <name evidence="1" type="ORF">B5J94_08740</name>
</gene>
<dbReference type="RefSeq" id="WP_062499533.1">
    <property type="nucleotide sequence ID" value="NZ_MXAN01000057.1"/>
</dbReference>
<accession>A0A1V4GT37</accession>
<evidence type="ECO:0000313" key="2">
    <source>
        <dbReference type="Proteomes" id="UP000191025"/>
    </source>
</evidence>
<comment type="caution">
    <text evidence="1">The sequence shown here is derived from an EMBL/GenBank/DDBJ whole genome shotgun (WGS) entry which is preliminary data.</text>
</comment>
<dbReference type="AlphaFoldDB" id="A0A1V4GT37"/>
<reference evidence="2" key="1">
    <citation type="submission" date="2017-03" db="EMBL/GenBank/DDBJ databases">
        <title>Draft genome sequence of Moraxella equi CCUG 4950T type strain.</title>
        <authorList>
            <person name="Salva-Serra F."/>
            <person name="Engstrom-Jakobsson H."/>
            <person name="Thorell K."/>
            <person name="Jaen-Luchoro D."/>
            <person name="Gonzales-Siles L."/>
            <person name="Karlsson R."/>
            <person name="Yazdan S."/>
            <person name="Boulund F."/>
            <person name="Johnning A."/>
            <person name="Engstrand L."/>
            <person name="Kristiansson E."/>
            <person name="Moore E."/>
        </authorList>
    </citation>
    <scope>NUCLEOTIDE SEQUENCE [LARGE SCALE GENOMIC DNA]</scope>
    <source>
        <strain evidence="2">CCUG 4441</strain>
    </source>
</reference>
<dbReference type="Proteomes" id="UP000191025">
    <property type="component" value="Unassembled WGS sequence"/>
</dbReference>
<organism evidence="1 2">
    <name type="scientific">Moraxella lacunata</name>
    <dbReference type="NCBI Taxonomy" id="477"/>
    <lineage>
        <taxon>Bacteria</taxon>
        <taxon>Pseudomonadati</taxon>
        <taxon>Pseudomonadota</taxon>
        <taxon>Gammaproteobacteria</taxon>
        <taxon>Moraxellales</taxon>
        <taxon>Moraxellaceae</taxon>
        <taxon>Moraxella</taxon>
    </lineage>
</organism>
<protein>
    <submittedName>
        <fullName evidence="1">Uncharacterized protein</fullName>
    </submittedName>
</protein>
<proteinExistence type="predicted"/>
<sequence length="93" mass="11072">MLGLYHYQKDIKSYVVSMKQNRDLLQTYLINIDKNHHIIDSLLISTYGIREFDFDITAILQKEQIKVVDNNGNEPNEVIYRVDDKGYFYTPRQ</sequence>
<name>A0A1V4GT37_MORLA</name>
<evidence type="ECO:0000313" key="1">
    <source>
        <dbReference type="EMBL" id="OPH35805.1"/>
    </source>
</evidence>